<protein>
    <recommendedName>
        <fullName evidence="4">DUF2442 domain-containing protein</fullName>
    </recommendedName>
</protein>
<dbReference type="Gene3D" id="3.30.2020.40">
    <property type="entry name" value="Uncharacterised protein PF10387, DUF2442"/>
    <property type="match status" value="1"/>
</dbReference>
<evidence type="ECO:0000256" key="1">
    <source>
        <dbReference type="SAM" id="MobiDB-lite"/>
    </source>
</evidence>
<evidence type="ECO:0000313" key="2">
    <source>
        <dbReference type="EMBL" id="GAA4449451.1"/>
    </source>
</evidence>
<comment type="caution">
    <text evidence="2">The sequence shown here is derived from an EMBL/GenBank/DDBJ whole genome shotgun (WGS) entry which is preliminary data.</text>
</comment>
<sequence length="104" mass="11810">MKATVKPTESRPTTSGKAGKSRVRRPSFDRLPTITGVKVKADSVWFELNDGRTVTIPIAWSKPLQQATPRQRRQFTVSAYNVFWDEVDEIIGVENILFGNQLYL</sequence>
<accession>A0ABP8MID6</accession>
<organism evidence="2 3">
    <name type="scientific">Nibrella saemangeumensis</name>
    <dbReference type="NCBI Taxonomy" id="1084526"/>
    <lineage>
        <taxon>Bacteria</taxon>
        <taxon>Pseudomonadati</taxon>
        <taxon>Bacteroidota</taxon>
        <taxon>Cytophagia</taxon>
        <taxon>Cytophagales</taxon>
        <taxon>Spirosomataceae</taxon>
        <taxon>Nibrella</taxon>
    </lineage>
</organism>
<dbReference type="Proteomes" id="UP001501175">
    <property type="component" value="Unassembled WGS sequence"/>
</dbReference>
<dbReference type="EMBL" id="BAABHD010000006">
    <property type="protein sequence ID" value="GAA4449451.1"/>
    <property type="molecule type" value="Genomic_DNA"/>
</dbReference>
<dbReference type="RefSeq" id="WP_345240995.1">
    <property type="nucleotide sequence ID" value="NZ_BAABHD010000006.1"/>
</dbReference>
<evidence type="ECO:0008006" key="4">
    <source>
        <dbReference type="Google" id="ProtNLM"/>
    </source>
</evidence>
<dbReference type="InterPro" id="IPR018841">
    <property type="entry name" value="DUF2442"/>
</dbReference>
<feature type="region of interest" description="Disordered" evidence="1">
    <location>
        <begin position="1"/>
        <end position="27"/>
    </location>
</feature>
<gene>
    <name evidence="2" type="ORF">GCM10023189_08840</name>
</gene>
<evidence type="ECO:0000313" key="3">
    <source>
        <dbReference type="Proteomes" id="UP001501175"/>
    </source>
</evidence>
<name>A0ABP8MID6_9BACT</name>
<keyword evidence="3" id="KW-1185">Reference proteome</keyword>
<dbReference type="Pfam" id="PF10387">
    <property type="entry name" value="DUF2442"/>
    <property type="match status" value="1"/>
</dbReference>
<proteinExistence type="predicted"/>
<reference evidence="3" key="1">
    <citation type="journal article" date="2019" name="Int. J. Syst. Evol. Microbiol.">
        <title>The Global Catalogue of Microorganisms (GCM) 10K type strain sequencing project: providing services to taxonomists for standard genome sequencing and annotation.</title>
        <authorList>
            <consortium name="The Broad Institute Genomics Platform"/>
            <consortium name="The Broad Institute Genome Sequencing Center for Infectious Disease"/>
            <person name="Wu L."/>
            <person name="Ma J."/>
        </authorList>
    </citation>
    <scope>NUCLEOTIDE SEQUENCE [LARGE SCALE GENOMIC DNA]</scope>
    <source>
        <strain evidence="3">JCM 17927</strain>
    </source>
</reference>